<dbReference type="EMBL" id="JAUSRB010000002">
    <property type="protein sequence ID" value="MDP9869902.1"/>
    <property type="molecule type" value="Genomic_DNA"/>
</dbReference>
<feature type="transmembrane region" description="Helical" evidence="1">
    <location>
        <begin position="97"/>
        <end position="119"/>
    </location>
</feature>
<proteinExistence type="predicted"/>
<keyword evidence="1" id="KW-0812">Transmembrane</keyword>
<sequence length="477" mass="51434">MPQRSSILWAAALLTALFPALLFWIETLLSGNDGSQSYVWMSSGQCLGNQINDLLRSPQRTLEDFPLLEYGGAPMIALAFTGWCLSLRSGRARLGRIIARCAAAALLLSPLCGLLLVTLDAALDTHCLEAWGPPALLNGAVGTDLYRLAPPILVLAAVRAPRRAFIRRGRPARTALAILALSVTVLALAEAAPAGTVSSEGELDCAGFGDGTVRGLSTGEKGFLCQVRGYNSFYAEGGIEGWGQAPDRVVLAHGHHLCGLATRQGGNLEARAVQQAPHASLGRALAPLCPAVARWQEQEGKRKQEEEAAYVAEKEKACAAHRTHRPKIKPVRQRRATMWTEFWTINAWEDGYEGTVPETVEDLVGSERGALTIWAADEIGHACVTVESYTRRPPLEIRGGEEVVEVGYDSPKGSLALVDGWGNRLPALTPAGPGSYRVRVHLRGRKLVHQNPDAPDGAVQLLIMVFPGEQKKPTVYR</sequence>
<feature type="transmembrane region" description="Helical" evidence="1">
    <location>
        <begin position="7"/>
        <end position="25"/>
    </location>
</feature>
<keyword evidence="1" id="KW-0472">Membrane</keyword>
<keyword evidence="3" id="KW-1185">Reference proteome</keyword>
<keyword evidence="1" id="KW-1133">Transmembrane helix</keyword>
<evidence type="ECO:0000256" key="1">
    <source>
        <dbReference type="SAM" id="Phobius"/>
    </source>
</evidence>
<evidence type="ECO:0000313" key="3">
    <source>
        <dbReference type="Proteomes" id="UP001230426"/>
    </source>
</evidence>
<feature type="transmembrane region" description="Helical" evidence="1">
    <location>
        <begin position="67"/>
        <end position="85"/>
    </location>
</feature>
<accession>A0ABT9RM35</accession>
<dbReference type="Proteomes" id="UP001230426">
    <property type="component" value="Unassembled WGS sequence"/>
</dbReference>
<dbReference type="RefSeq" id="WP_306874381.1">
    <property type="nucleotide sequence ID" value="NZ_JAUSRB010000002.1"/>
</dbReference>
<gene>
    <name evidence="2" type="ORF">J2S55_009168</name>
</gene>
<evidence type="ECO:0000313" key="2">
    <source>
        <dbReference type="EMBL" id="MDP9869902.1"/>
    </source>
</evidence>
<protein>
    <submittedName>
        <fullName evidence="2">Uncharacterized protein</fullName>
    </submittedName>
</protein>
<feature type="transmembrane region" description="Helical" evidence="1">
    <location>
        <begin position="172"/>
        <end position="189"/>
    </location>
</feature>
<comment type="caution">
    <text evidence="2">The sequence shown here is derived from an EMBL/GenBank/DDBJ whole genome shotgun (WGS) entry which is preliminary data.</text>
</comment>
<organism evidence="2 3">
    <name type="scientific">Streptosporangium brasiliense</name>
    <dbReference type="NCBI Taxonomy" id="47480"/>
    <lineage>
        <taxon>Bacteria</taxon>
        <taxon>Bacillati</taxon>
        <taxon>Actinomycetota</taxon>
        <taxon>Actinomycetes</taxon>
        <taxon>Streptosporangiales</taxon>
        <taxon>Streptosporangiaceae</taxon>
        <taxon>Streptosporangium</taxon>
    </lineage>
</organism>
<reference evidence="2 3" key="1">
    <citation type="submission" date="2023-07" db="EMBL/GenBank/DDBJ databases">
        <title>Sequencing the genomes of 1000 actinobacteria strains.</title>
        <authorList>
            <person name="Klenk H.-P."/>
        </authorList>
    </citation>
    <scope>NUCLEOTIDE SEQUENCE [LARGE SCALE GENOMIC DNA]</scope>
    <source>
        <strain evidence="2 3">DSM 44109</strain>
    </source>
</reference>
<name>A0ABT9RM35_9ACTN</name>
<feature type="transmembrane region" description="Helical" evidence="1">
    <location>
        <begin position="139"/>
        <end position="160"/>
    </location>
</feature>